<dbReference type="HOGENOM" id="CLU_051504_0_0_6"/>
<dbReference type="PATRIC" id="fig|1042209.11.peg.5779"/>
<proteinExistence type="predicted"/>
<comment type="caution">
    <text evidence="1">The sequence shown here is derived from an EMBL/GenBank/DDBJ whole genome shotgun (WGS) entry which is preliminary data.</text>
</comment>
<evidence type="ECO:0000313" key="2">
    <source>
        <dbReference type="Proteomes" id="UP000022611"/>
    </source>
</evidence>
<organism evidence="1 2">
    <name type="scientific">Pseudomonas fluorescens HK44</name>
    <dbReference type="NCBI Taxonomy" id="1042209"/>
    <lineage>
        <taxon>Bacteria</taxon>
        <taxon>Pseudomonadati</taxon>
        <taxon>Pseudomonadota</taxon>
        <taxon>Gammaproteobacteria</taxon>
        <taxon>Pseudomonadales</taxon>
        <taxon>Pseudomonadaceae</taxon>
        <taxon>Pseudomonas</taxon>
    </lineage>
</organism>
<evidence type="ECO:0000313" key="1">
    <source>
        <dbReference type="EMBL" id="EXF91540.1"/>
    </source>
</evidence>
<sequence length="383" mass="42940">MTQCFEEHRSDDQHLNHNSASVADCECKEVRLYGSKTLVTDVPILTCSCLWRTYQREAEKIVAPEGVLIADPVERNRAINAAYARLWLHDSRFQWAGLAAFASKQVGCGLLHAADSVERINDERQTRQVLRDSRREFGLLTPDKMAEQTDALLDYKEADARNPVPSVDFRSRGEDLSLVQQQFKHVHDMMALGNTTLFLDVYPLHEFFAKRGLGELKQCLKAREAIYGHPKFPVLWPVGQKKLQFGLIYPEVLPAFEAIEAGDIAKSVEYLASHEQKNILQPTIYQDRQLAALLRGNHASYVTGFPSGVAQAIELTLTSQCQRVKDGRTIGFGNNPLADLSDIEQRMPFVLQAAARFDQMLSDHNRSALEQSINEIASGGSAL</sequence>
<dbReference type="Pfam" id="PF10720">
    <property type="entry name" value="DUF2515"/>
    <property type="match status" value="1"/>
</dbReference>
<dbReference type="OrthoDB" id="143720at2"/>
<dbReference type="RefSeq" id="WP_019693751.1">
    <property type="nucleotide sequence ID" value="NZ_AFOY02000023.1"/>
</dbReference>
<reference evidence="1 2" key="1">
    <citation type="journal article" date="2011" name="J. Bacteriol.">
        <title>Draft genome sequence of the polycyclic aromatic hydrocarbon-degrading, genetically engineered bioluminescent bioreporter Pseudomonas fluorescens HK44.</title>
        <authorList>
            <person name="Chauhan A."/>
            <person name="Layton A.C."/>
            <person name="Williams D.E."/>
            <person name="Smartt A.E."/>
            <person name="Ripp S."/>
            <person name="Karpinets T.V."/>
            <person name="Brown S.D."/>
            <person name="Sayler G.S."/>
        </authorList>
    </citation>
    <scope>NUCLEOTIDE SEQUENCE [LARGE SCALE GENOMIC DNA]</scope>
    <source>
        <strain evidence="1 2">HK44</strain>
    </source>
</reference>
<name>A0A010SEA2_PSEFL</name>
<dbReference type="EMBL" id="AFOY02000023">
    <property type="protein sequence ID" value="EXF91540.1"/>
    <property type="molecule type" value="Genomic_DNA"/>
</dbReference>
<dbReference type="eggNOG" id="ENOG5032D1K">
    <property type="taxonomic scope" value="Bacteria"/>
</dbReference>
<accession>A0A010SEA2</accession>
<dbReference type="AlphaFoldDB" id="A0A010SEA2"/>
<dbReference type="InterPro" id="IPR019658">
    <property type="entry name" value="DUF2515"/>
</dbReference>
<gene>
    <name evidence="1" type="ORF">HK44_018070</name>
</gene>
<dbReference type="Proteomes" id="UP000022611">
    <property type="component" value="Unassembled WGS sequence"/>
</dbReference>
<protein>
    <submittedName>
        <fullName evidence="1">Uncharacterized protein</fullName>
    </submittedName>
</protein>